<protein>
    <submittedName>
        <fullName evidence="1">N-acetyl sugar amidotransferase</fullName>
    </submittedName>
</protein>
<dbReference type="GO" id="GO:0016740">
    <property type="term" value="F:transferase activity"/>
    <property type="evidence" value="ECO:0007669"/>
    <property type="project" value="UniProtKB-KW"/>
</dbReference>
<accession>A0A437QQN8</accession>
<dbReference type="OrthoDB" id="9765475at2"/>
<sequence length="399" mass="47001">MRYCTKCLMPETAESLQFDEEGVCSVCRQVEFKHTKIDWDHRRGELDKIVADFRGKGMYDCIVPFSGGKDSTFTLWYLVKKMKLKPLVVRFDHGFLRPTLQENALRTFRTLGVDVHHFTPNWQVVRKLMYESLKRRGDFCWHCHTGIFAYPMWVSLWQNIPLLVWGEPTAEYASFYSYDEHEEVDERRFNSFVNLGMNAEDLVGMLDNTISDYPVTERDMLPYTYPPMRDLRKQGTRSILLGSYIPWDVKEQVKLIKDELGWKGDQVEGIPPMYDYEKIECFMQGVRDYIKHLKRGFGRTTHLVSIDIRNNRLTRDEGAQLVEDYDGRRPAALDVFLEFLGITEQHFMDLIEPHAVEPHKTPSCEECQSNCANWKPWDYDQWPRVIGDMELDSKREASR</sequence>
<dbReference type="InterPro" id="IPR020022">
    <property type="entry name" value="N-acetyl_sugar_amidoTrfase"/>
</dbReference>
<dbReference type="Gene3D" id="3.40.50.620">
    <property type="entry name" value="HUPs"/>
    <property type="match status" value="1"/>
</dbReference>
<dbReference type="AlphaFoldDB" id="A0A437QQN8"/>
<name>A0A437QQN8_9PROT</name>
<dbReference type="NCBIfam" id="TIGR03573">
    <property type="entry name" value="WbuX"/>
    <property type="match status" value="1"/>
</dbReference>
<evidence type="ECO:0000313" key="1">
    <source>
        <dbReference type="EMBL" id="RVU36767.1"/>
    </source>
</evidence>
<keyword evidence="1" id="KW-0808">Transferase</keyword>
<proteinExistence type="predicted"/>
<organism evidence="1 2">
    <name type="scientific">Hwanghaeella grinnelliae</name>
    <dbReference type="NCBI Taxonomy" id="2500179"/>
    <lineage>
        <taxon>Bacteria</taxon>
        <taxon>Pseudomonadati</taxon>
        <taxon>Pseudomonadota</taxon>
        <taxon>Alphaproteobacteria</taxon>
        <taxon>Rhodospirillales</taxon>
        <taxon>Rhodospirillaceae</taxon>
        <taxon>Hwanghaeella</taxon>
    </lineage>
</organism>
<keyword evidence="2" id="KW-1185">Reference proteome</keyword>
<dbReference type="EMBL" id="SADE01000002">
    <property type="protein sequence ID" value="RVU36767.1"/>
    <property type="molecule type" value="Genomic_DNA"/>
</dbReference>
<dbReference type="Proteomes" id="UP000287447">
    <property type="component" value="Unassembled WGS sequence"/>
</dbReference>
<dbReference type="SUPFAM" id="SSF52402">
    <property type="entry name" value="Adenine nucleotide alpha hydrolases-like"/>
    <property type="match status" value="1"/>
</dbReference>
<dbReference type="RefSeq" id="WP_127766243.1">
    <property type="nucleotide sequence ID" value="NZ_SADE01000002.1"/>
</dbReference>
<reference evidence="2" key="1">
    <citation type="submission" date="2019-01" db="EMBL/GenBank/DDBJ databases">
        <title>Gri0909 isolated from a small marine red alga.</title>
        <authorList>
            <person name="Kim J."/>
            <person name="Jeong S.E."/>
            <person name="Jeon C.O."/>
        </authorList>
    </citation>
    <scope>NUCLEOTIDE SEQUENCE [LARGE SCALE GENOMIC DNA]</scope>
    <source>
        <strain evidence="2">Gri0909</strain>
    </source>
</reference>
<evidence type="ECO:0000313" key="2">
    <source>
        <dbReference type="Proteomes" id="UP000287447"/>
    </source>
</evidence>
<comment type="caution">
    <text evidence="1">The sequence shown here is derived from an EMBL/GenBank/DDBJ whole genome shotgun (WGS) entry which is preliminary data.</text>
</comment>
<dbReference type="InterPro" id="IPR014729">
    <property type="entry name" value="Rossmann-like_a/b/a_fold"/>
</dbReference>
<gene>
    <name evidence="1" type="ORF">EOI86_16510</name>
</gene>